<keyword evidence="5" id="KW-1185">Reference proteome</keyword>
<feature type="transmembrane region" description="Helical" evidence="1">
    <location>
        <begin position="74"/>
        <end position="96"/>
    </location>
</feature>
<keyword evidence="1" id="KW-0812">Transmembrane</keyword>
<accession>A0ABR7WK03</accession>
<dbReference type="Gene3D" id="2.60.120.1440">
    <property type="match status" value="1"/>
</dbReference>
<dbReference type="Gene3D" id="3.55.50.30">
    <property type="match status" value="1"/>
</dbReference>
<feature type="domain" description="FecR protein" evidence="2">
    <location>
        <begin position="109"/>
        <end position="200"/>
    </location>
</feature>
<name>A0ABR7WK03_9SPHI</name>
<protein>
    <submittedName>
        <fullName evidence="4">FecR family protein</fullName>
    </submittedName>
</protein>
<gene>
    <name evidence="4" type="ORF">IDJ77_02425</name>
</gene>
<reference evidence="4 5" key="1">
    <citation type="submission" date="2020-09" db="EMBL/GenBank/DDBJ databases">
        <title>Novel species of Mucilaginibacter isolated from a glacier on the Tibetan Plateau.</title>
        <authorList>
            <person name="Liu Q."/>
            <person name="Xin Y.-H."/>
        </authorList>
    </citation>
    <scope>NUCLEOTIDE SEQUENCE [LARGE SCALE GENOMIC DNA]</scope>
    <source>
        <strain evidence="4 5">ZT4R22</strain>
    </source>
</reference>
<dbReference type="Pfam" id="PF04773">
    <property type="entry name" value="FecR"/>
    <property type="match status" value="1"/>
</dbReference>
<dbReference type="InterPro" id="IPR012373">
    <property type="entry name" value="Ferrdict_sens_TM"/>
</dbReference>
<evidence type="ECO:0000256" key="1">
    <source>
        <dbReference type="SAM" id="Phobius"/>
    </source>
</evidence>
<evidence type="ECO:0000259" key="3">
    <source>
        <dbReference type="Pfam" id="PF16344"/>
    </source>
</evidence>
<keyword evidence="1" id="KW-0472">Membrane</keyword>
<dbReference type="Proteomes" id="UP000606600">
    <property type="component" value="Unassembled WGS sequence"/>
</dbReference>
<dbReference type="PANTHER" id="PTHR30273:SF2">
    <property type="entry name" value="PROTEIN FECR"/>
    <property type="match status" value="1"/>
</dbReference>
<evidence type="ECO:0000313" key="5">
    <source>
        <dbReference type="Proteomes" id="UP000606600"/>
    </source>
</evidence>
<comment type="caution">
    <text evidence="4">The sequence shown here is derived from an EMBL/GenBank/DDBJ whole genome shotgun (WGS) entry which is preliminary data.</text>
</comment>
<proteinExistence type="predicted"/>
<evidence type="ECO:0000313" key="4">
    <source>
        <dbReference type="EMBL" id="MBD1362654.1"/>
    </source>
</evidence>
<dbReference type="Pfam" id="PF16344">
    <property type="entry name" value="FecR_C"/>
    <property type="match status" value="1"/>
</dbReference>
<dbReference type="RefSeq" id="WP_191187325.1">
    <property type="nucleotide sequence ID" value="NZ_JACWMY010000001.1"/>
</dbReference>
<evidence type="ECO:0000259" key="2">
    <source>
        <dbReference type="Pfam" id="PF04773"/>
    </source>
</evidence>
<organism evidence="4 5">
    <name type="scientific">Mucilaginibacter pankratovii</name>
    <dbReference type="NCBI Taxonomy" id="2772110"/>
    <lineage>
        <taxon>Bacteria</taxon>
        <taxon>Pseudomonadati</taxon>
        <taxon>Bacteroidota</taxon>
        <taxon>Sphingobacteriia</taxon>
        <taxon>Sphingobacteriales</taxon>
        <taxon>Sphingobacteriaceae</taxon>
        <taxon>Mucilaginibacter</taxon>
    </lineage>
</organism>
<dbReference type="InterPro" id="IPR006860">
    <property type="entry name" value="FecR"/>
</dbReference>
<sequence>MDVPENIKYLSLKWKKGTLTEQEKIELRNWYDTPLPTSLELEGSDEQELKALLFKKIKNALGYEEQRTIVKFPVWLKVAAAVILFFGMSFLAYQYFNKAVVPAANEQVVSAGEIRRVILPDSSIVWLKGKSKLSYPATFGKTTRDVSLSGEALFEIRHDTRWPFVVRSGHYTTTVLGTSFNLKTGAGDRDFDISVLTGKVGVMKIISGQDSKVVFVSANQTFKAESDKVQSLGSLPKKEIIQEITAGTQYDMAFEKTPVEEIMHRFEQKFDVHFEGYTGEYKSCKITADLTNQPLQQSLRLLCGAINATYKIHDNKIQLTGGGCFDE</sequence>
<feature type="domain" description="Protein FecR C-terminal" evidence="3">
    <location>
        <begin position="252"/>
        <end position="317"/>
    </location>
</feature>
<keyword evidence="1" id="KW-1133">Transmembrane helix</keyword>
<dbReference type="InterPro" id="IPR032508">
    <property type="entry name" value="FecR_C"/>
</dbReference>
<dbReference type="EMBL" id="JACWMY010000001">
    <property type="protein sequence ID" value="MBD1362654.1"/>
    <property type="molecule type" value="Genomic_DNA"/>
</dbReference>
<dbReference type="PANTHER" id="PTHR30273">
    <property type="entry name" value="PERIPLASMIC SIGNAL SENSOR AND SIGMA FACTOR ACTIVATOR FECR-RELATED"/>
    <property type="match status" value="1"/>
</dbReference>